<feature type="signal peptide" evidence="2">
    <location>
        <begin position="1"/>
        <end position="24"/>
    </location>
</feature>
<name>A0A158B7E0_9BURK</name>
<dbReference type="EMBL" id="FCOI02000012">
    <property type="protein sequence ID" value="SAK65919.1"/>
    <property type="molecule type" value="Genomic_DNA"/>
</dbReference>
<dbReference type="AlphaFoldDB" id="A0A158B7E0"/>
<sequence>MKKSRIVAALVCASIGLTAGAVFAQPAPGGPDGYRDSHGAPGGPGGPGAQGGPRVQGGPGGPGHGPEMNDHSGPRPPEHAFNEPRHSDWRKGQRLSEDYRNRQYVVDDWHGHGLRQPPRGYQWVGVGADYLLVAVTSGVIAQVVLSN</sequence>
<dbReference type="RefSeq" id="WP_061161551.1">
    <property type="nucleotide sequence ID" value="NZ_FCOI02000012.1"/>
</dbReference>
<accession>A0A158B7E0</accession>
<evidence type="ECO:0000256" key="2">
    <source>
        <dbReference type="SAM" id="SignalP"/>
    </source>
</evidence>
<feature type="chain" id="PRO_5007621526" evidence="2">
    <location>
        <begin position="25"/>
        <end position="147"/>
    </location>
</feature>
<keyword evidence="4" id="KW-1185">Reference proteome</keyword>
<protein>
    <submittedName>
        <fullName evidence="3">Integral membrane protein-like protein</fullName>
    </submittedName>
</protein>
<feature type="region of interest" description="Disordered" evidence="1">
    <location>
        <begin position="22"/>
        <end position="94"/>
    </location>
</feature>
<organism evidence="3 4">
    <name type="scientific">Caballeronia temeraria</name>
    <dbReference type="NCBI Taxonomy" id="1777137"/>
    <lineage>
        <taxon>Bacteria</taxon>
        <taxon>Pseudomonadati</taxon>
        <taxon>Pseudomonadota</taxon>
        <taxon>Betaproteobacteria</taxon>
        <taxon>Burkholderiales</taxon>
        <taxon>Burkholderiaceae</taxon>
        <taxon>Caballeronia</taxon>
    </lineage>
</organism>
<dbReference type="InterPro" id="IPR024572">
    <property type="entry name" value="RcnB"/>
</dbReference>
<reference evidence="4" key="1">
    <citation type="submission" date="2016-01" db="EMBL/GenBank/DDBJ databases">
        <authorList>
            <person name="Peeters Charlotte."/>
        </authorList>
    </citation>
    <scope>NUCLEOTIDE SEQUENCE [LARGE SCALE GENOMIC DNA]</scope>
</reference>
<keyword evidence="2" id="KW-0732">Signal</keyword>
<gene>
    <name evidence="3" type="ORF">AWB76_03731</name>
</gene>
<dbReference type="Proteomes" id="UP000054624">
    <property type="component" value="Unassembled WGS sequence"/>
</dbReference>
<dbReference type="Gene3D" id="3.10.450.160">
    <property type="entry name" value="inner membrane protein cigr"/>
    <property type="match status" value="1"/>
</dbReference>
<feature type="compositionally biased region" description="Gly residues" evidence="1">
    <location>
        <begin position="40"/>
        <end position="64"/>
    </location>
</feature>
<proteinExistence type="predicted"/>
<dbReference type="STRING" id="1777137.AWB76_03731"/>
<evidence type="ECO:0000256" key="1">
    <source>
        <dbReference type="SAM" id="MobiDB-lite"/>
    </source>
</evidence>
<feature type="compositionally biased region" description="Basic and acidic residues" evidence="1">
    <location>
        <begin position="67"/>
        <end position="94"/>
    </location>
</feature>
<evidence type="ECO:0000313" key="4">
    <source>
        <dbReference type="Proteomes" id="UP000054624"/>
    </source>
</evidence>
<evidence type="ECO:0000313" key="3">
    <source>
        <dbReference type="EMBL" id="SAK65919.1"/>
    </source>
</evidence>
<dbReference type="Pfam" id="PF11776">
    <property type="entry name" value="RcnB"/>
    <property type="match status" value="1"/>
</dbReference>
<dbReference type="OrthoDB" id="6687316at2"/>